<dbReference type="STRING" id="119224.AKK44_02680"/>
<name>A0A0P6SKB8_9STRE</name>
<dbReference type="HAMAP" id="MF_01124">
    <property type="entry name" value="MecA"/>
    <property type="match status" value="1"/>
</dbReference>
<dbReference type="PATRIC" id="fig|119224.3.peg.1774"/>
<dbReference type="AlphaFoldDB" id="A0A0P6SKB8"/>
<evidence type="ECO:0000313" key="3">
    <source>
        <dbReference type="EMBL" id="KPJ22813.1"/>
    </source>
</evidence>
<sequence length="255" mass="29276">MEMKQISETTLKITISMDDLEERGMELKDFLIPQEKTEEFFYAVMDELDLPDNFKNSGMLSFRVTPRKDRLDVFVTKSDLNKDLDFEDLADLGDISQMTPDDFFKSLEQSMREKGDVNAHEKLEKIEEIMEGVVGASLANQADSKETDQATEPEPVELDYIHYVLDFPTIEDAIYFAKTIDFPIEASELYKSDHAHHMTVLLDLQNHPSYFANVMYARLIEHASAGTKTRAYLQEHGYQLMLDGAVEQLQKIELG</sequence>
<dbReference type="RefSeq" id="WP_054278405.1">
    <property type="nucleotide sequence ID" value="NZ_LHQM01000009.1"/>
</dbReference>
<dbReference type="PANTHER" id="PTHR39161">
    <property type="entry name" value="ADAPTER PROTEIN MECA"/>
    <property type="match status" value="1"/>
</dbReference>
<evidence type="ECO:0000256" key="2">
    <source>
        <dbReference type="HAMAP-Rule" id="MF_01124"/>
    </source>
</evidence>
<gene>
    <name evidence="2" type="primary">mecA</name>
    <name evidence="3" type="ORF">AKK44_02680</name>
</gene>
<comment type="similarity">
    <text evidence="1 2">Belongs to the MecA family.</text>
</comment>
<dbReference type="Gene3D" id="3.30.70.1950">
    <property type="match status" value="1"/>
</dbReference>
<dbReference type="PIRSF" id="PIRSF029008">
    <property type="entry name" value="MecA"/>
    <property type="match status" value="1"/>
</dbReference>
<dbReference type="InterPro" id="IPR038471">
    <property type="entry name" value="MecA_C_sf"/>
</dbReference>
<keyword evidence="4" id="KW-1185">Reference proteome</keyword>
<dbReference type="EMBL" id="LHQM01000009">
    <property type="protein sequence ID" value="KPJ22813.1"/>
    <property type="molecule type" value="Genomic_DNA"/>
</dbReference>
<dbReference type="InterPro" id="IPR008681">
    <property type="entry name" value="Neg-reg_MecA"/>
</dbReference>
<evidence type="ECO:0000313" key="4">
    <source>
        <dbReference type="Proteomes" id="UP000049578"/>
    </source>
</evidence>
<comment type="function">
    <text evidence="2">Enables the recognition and targeting of unfolded and aggregated proteins to the ClpC protease or to other proteins involved in proteolysis.</text>
</comment>
<comment type="caution">
    <text evidence="3">The sequence shown here is derived from an EMBL/GenBank/DDBJ whole genome shotgun (WGS) entry which is preliminary data.</text>
</comment>
<dbReference type="GO" id="GO:0030674">
    <property type="term" value="F:protein-macromolecule adaptor activity"/>
    <property type="evidence" value="ECO:0007669"/>
    <property type="project" value="UniProtKB-UniRule"/>
</dbReference>
<dbReference type="Pfam" id="PF05389">
    <property type="entry name" value="MecA"/>
    <property type="match status" value="1"/>
</dbReference>
<comment type="subunit">
    <text evidence="2">Homodimer.</text>
</comment>
<comment type="domain">
    <text evidence="2">The N-terminal domain probably binds unfolded/aggregated proteins; the C-terminal domain interacts with ClpC.</text>
</comment>
<proteinExistence type="inferred from homology"/>
<dbReference type="PANTHER" id="PTHR39161:SF1">
    <property type="entry name" value="ADAPTER PROTEIN MECA 1"/>
    <property type="match status" value="1"/>
</dbReference>
<dbReference type="NCBIfam" id="NF002643">
    <property type="entry name" value="PRK02315.1-4"/>
    <property type="match status" value="1"/>
</dbReference>
<reference evidence="3 4" key="1">
    <citation type="submission" date="2015-08" db="EMBL/GenBank/DDBJ databases">
        <title>Genome sequence of Streptococcus phocae subsp. phocae ATCC 51973T isolated from liver specimen obtained from seal.</title>
        <authorList>
            <person name="Avendano-Herrera R."/>
        </authorList>
    </citation>
    <scope>NUCLEOTIDE SEQUENCE [LARGE SCALE GENOMIC DNA]</scope>
    <source>
        <strain evidence="3 4">ATCC 51973</strain>
    </source>
</reference>
<organism evidence="3 4">
    <name type="scientific">Streptococcus phocae</name>
    <dbReference type="NCBI Taxonomy" id="119224"/>
    <lineage>
        <taxon>Bacteria</taxon>
        <taxon>Bacillati</taxon>
        <taxon>Bacillota</taxon>
        <taxon>Bacilli</taxon>
        <taxon>Lactobacillales</taxon>
        <taxon>Streptococcaceae</taxon>
        <taxon>Streptococcus</taxon>
    </lineage>
</organism>
<evidence type="ECO:0000256" key="1">
    <source>
        <dbReference type="ARBA" id="ARBA00005397"/>
    </source>
</evidence>
<accession>A0A0P6SKB8</accession>
<dbReference type="Proteomes" id="UP000049578">
    <property type="component" value="Unassembled WGS sequence"/>
</dbReference>
<protein>
    <recommendedName>
        <fullName evidence="2">Adapter protein MecA</fullName>
    </recommendedName>
</protein>